<gene>
    <name evidence="1" type="ORF">ElP_34580</name>
</gene>
<sequence>MRRLVYYVASTLDGFIAHEDGSFGGFAWDDELVAEFRESLDSFDAVLMGRKTYETCQADCTSSDRWCSTPGGGYDQRRRAA</sequence>
<dbReference type="AlphaFoldDB" id="A0A518H3X5"/>
<name>A0A518H3X5_9BACT</name>
<dbReference type="Proteomes" id="UP000317835">
    <property type="component" value="Chromosome"/>
</dbReference>
<dbReference type="Gene3D" id="3.40.430.10">
    <property type="entry name" value="Dihydrofolate Reductase, subunit A"/>
    <property type="match status" value="1"/>
</dbReference>
<accession>A0A518H3X5</accession>
<keyword evidence="2" id="KW-1185">Reference proteome</keyword>
<reference evidence="1 2" key="1">
    <citation type="submission" date="2019-02" db="EMBL/GenBank/DDBJ databases">
        <title>Deep-cultivation of Planctomycetes and their phenomic and genomic characterization uncovers novel biology.</title>
        <authorList>
            <person name="Wiegand S."/>
            <person name="Jogler M."/>
            <person name="Boedeker C."/>
            <person name="Pinto D."/>
            <person name="Vollmers J."/>
            <person name="Rivas-Marin E."/>
            <person name="Kohn T."/>
            <person name="Peeters S.H."/>
            <person name="Heuer A."/>
            <person name="Rast P."/>
            <person name="Oberbeckmann S."/>
            <person name="Bunk B."/>
            <person name="Jeske O."/>
            <person name="Meyerdierks A."/>
            <person name="Storesund J.E."/>
            <person name="Kallscheuer N."/>
            <person name="Luecker S."/>
            <person name="Lage O.M."/>
            <person name="Pohl T."/>
            <person name="Merkel B.J."/>
            <person name="Hornburger P."/>
            <person name="Mueller R.-W."/>
            <person name="Bruemmer F."/>
            <person name="Labrenz M."/>
            <person name="Spormann A.M."/>
            <person name="Op den Camp H."/>
            <person name="Overmann J."/>
            <person name="Amann R."/>
            <person name="Jetten M.S.M."/>
            <person name="Mascher T."/>
            <person name="Medema M.H."/>
            <person name="Devos D.P."/>
            <person name="Kaster A.-K."/>
            <person name="Ovreas L."/>
            <person name="Rohde M."/>
            <person name="Galperin M.Y."/>
            <person name="Jogler C."/>
        </authorList>
    </citation>
    <scope>NUCLEOTIDE SEQUENCE [LARGE SCALE GENOMIC DNA]</scope>
    <source>
        <strain evidence="1 2">ElP</strain>
    </source>
</reference>
<dbReference type="EMBL" id="CP036426">
    <property type="protein sequence ID" value="QDV35555.1"/>
    <property type="molecule type" value="Genomic_DNA"/>
</dbReference>
<evidence type="ECO:0000313" key="1">
    <source>
        <dbReference type="EMBL" id="QDV35555.1"/>
    </source>
</evidence>
<dbReference type="RefSeq" id="WP_145271225.1">
    <property type="nucleotide sequence ID" value="NZ_CP036426.1"/>
</dbReference>
<proteinExistence type="predicted"/>
<dbReference type="OrthoDB" id="195113at2"/>
<dbReference type="SUPFAM" id="SSF53597">
    <property type="entry name" value="Dihydrofolate reductase-like"/>
    <property type="match status" value="1"/>
</dbReference>
<evidence type="ECO:0008006" key="3">
    <source>
        <dbReference type="Google" id="ProtNLM"/>
    </source>
</evidence>
<dbReference type="KEGG" id="tpla:ElP_34580"/>
<dbReference type="InterPro" id="IPR024072">
    <property type="entry name" value="DHFR-like_dom_sf"/>
</dbReference>
<protein>
    <recommendedName>
        <fullName evidence="3">Bacterial bifunctional deaminase-reductase C-terminal domain-containing protein</fullName>
    </recommendedName>
</protein>
<evidence type="ECO:0000313" key="2">
    <source>
        <dbReference type="Proteomes" id="UP000317835"/>
    </source>
</evidence>
<organism evidence="1 2">
    <name type="scientific">Tautonia plasticadhaerens</name>
    <dbReference type="NCBI Taxonomy" id="2527974"/>
    <lineage>
        <taxon>Bacteria</taxon>
        <taxon>Pseudomonadati</taxon>
        <taxon>Planctomycetota</taxon>
        <taxon>Planctomycetia</taxon>
        <taxon>Isosphaerales</taxon>
        <taxon>Isosphaeraceae</taxon>
        <taxon>Tautonia</taxon>
    </lineage>
</organism>